<dbReference type="GO" id="GO:0005634">
    <property type="term" value="C:nucleus"/>
    <property type="evidence" value="ECO:0007669"/>
    <property type="project" value="TreeGrafter"/>
</dbReference>
<evidence type="ECO:0000313" key="5">
    <source>
        <dbReference type="Proteomes" id="UP000193920"/>
    </source>
</evidence>
<dbReference type="Proteomes" id="UP000193920">
    <property type="component" value="Unassembled WGS sequence"/>
</dbReference>
<organism evidence="4 5">
    <name type="scientific">Neocallimastix californiae</name>
    <dbReference type="NCBI Taxonomy" id="1754190"/>
    <lineage>
        <taxon>Eukaryota</taxon>
        <taxon>Fungi</taxon>
        <taxon>Fungi incertae sedis</taxon>
        <taxon>Chytridiomycota</taxon>
        <taxon>Chytridiomycota incertae sedis</taxon>
        <taxon>Neocallimastigomycetes</taxon>
        <taxon>Neocallimastigales</taxon>
        <taxon>Neocallimastigaceae</taxon>
        <taxon>Neocallimastix</taxon>
    </lineage>
</organism>
<dbReference type="InterPro" id="IPR036322">
    <property type="entry name" value="WD40_repeat_dom_sf"/>
</dbReference>
<gene>
    <name evidence="4" type="ORF">LY90DRAFT_403577</name>
</gene>
<keyword evidence="2" id="KW-0677">Repeat</keyword>
<dbReference type="InterPro" id="IPR015943">
    <property type="entry name" value="WD40/YVTN_repeat-like_dom_sf"/>
</dbReference>
<dbReference type="PROSITE" id="PS50294">
    <property type="entry name" value="WD_REPEATS_REGION"/>
    <property type="match status" value="1"/>
</dbReference>
<dbReference type="GO" id="GO:0051286">
    <property type="term" value="C:cell tip"/>
    <property type="evidence" value="ECO:0007669"/>
    <property type="project" value="TreeGrafter"/>
</dbReference>
<dbReference type="Pfam" id="PF00400">
    <property type="entry name" value="WD40"/>
    <property type="match status" value="2"/>
</dbReference>
<accession>A0A1Y2ENA3</accession>
<dbReference type="Gene3D" id="2.130.10.10">
    <property type="entry name" value="YVTN repeat-like/Quinoprotein amine dehydrogenase"/>
    <property type="match status" value="1"/>
</dbReference>
<dbReference type="PANTHER" id="PTHR14107">
    <property type="entry name" value="WD REPEAT PROTEIN"/>
    <property type="match status" value="1"/>
</dbReference>
<dbReference type="InterPro" id="IPR001680">
    <property type="entry name" value="WD40_rpt"/>
</dbReference>
<dbReference type="EMBL" id="MCOG01000036">
    <property type="protein sequence ID" value="ORY73012.1"/>
    <property type="molecule type" value="Genomic_DNA"/>
</dbReference>
<keyword evidence="5" id="KW-1185">Reference proteome</keyword>
<evidence type="ECO:0000313" key="4">
    <source>
        <dbReference type="EMBL" id="ORY73012.1"/>
    </source>
</evidence>
<dbReference type="SUPFAM" id="SSF50978">
    <property type="entry name" value="WD40 repeat-like"/>
    <property type="match status" value="1"/>
</dbReference>
<dbReference type="PANTHER" id="PTHR14107:SF16">
    <property type="entry name" value="AT02583P"/>
    <property type="match status" value="1"/>
</dbReference>
<feature type="non-terminal residue" evidence="4">
    <location>
        <position position="1"/>
    </location>
</feature>
<comment type="caution">
    <text evidence="4">The sequence shown here is derived from an EMBL/GenBank/DDBJ whole genome shotgun (WGS) entry which is preliminary data.</text>
</comment>
<dbReference type="OrthoDB" id="3367at2759"/>
<sequence length="289" mass="33339">LSCICFNEAFPVCHDVNLVTKDISSIDVVIGFNTGDIILYNPISGKYIRYNRNGCLNASSCTSIKWIPGSENEFIAAFNNGVVMVFHKDKEDSAPFNPPTVPNNYNNYFSYKFLSSTNPDQWWKVSDKKITALSFSPDFDHIAITSLDGTLKVIKYLTNQLCDIYHSYFGGLLCVDWSPDGKFIVTGGQDDLVSIWAFRGNIVARCQGHSSWINFIMFDKYNSLDRCYRFGSVGEDTKLLLWEFSVNTIRRPRSVIFFFNIYIYIKYTVEYIKEIKLINEYIYIYLYLI</sequence>
<reference evidence="4 5" key="1">
    <citation type="submission" date="2016-08" db="EMBL/GenBank/DDBJ databases">
        <title>A Parts List for Fungal Cellulosomes Revealed by Comparative Genomics.</title>
        <authorList>
            <consortium name="DOE Joint Genome Institute"/>
            <person name="Haitjema C.H."/>
            <person name="Gilmore S.P."/>
            <person name="Henske J.K."/>
            <person name="Solomon K.V."/>
            <person name="De Groot R."/>
            <person name="Kuo A."/>
            <person name="Mondo S.J."/>
            <person name="Salamov A.A."/>
            <person name="Labutti K."/>
            <person name="Zhao Z."/>
            <person name="Chiniquy J."/>
            <person name="Barry K."/>
            <person name="Brewer H.M."/>
            <person name="Purvine S.O."/>
            <person name="Wright A.T."/>
            <person name="Boxma B."/>
            <person name="Van Alen T."/>
            <person name="Hackstein J.H."/>
            <person name="Baker S.E."/>
            <person name="Grigoriev I.V."/>
            <person name="O'Malley M.A."/>
        </authorList>
    </citation>
    <scope>NUCLEOTIDE SEQUENCE [LARGE SCALE GENOMIC DNA]</scope>
    <source>
        <strain evidence="4 5">G1</strain>
    </source>
</reference>
<dbReference type="GO" id="GO:0045013">
    <property type="term" value="P:carbon catabolite repression of transcription"/>
    <property type="evidence" value="ECO:0007669"/>
    <property type="project" value="TreeGrafter"/>
</dbReference>
<dbReference type="SMART" id="SM00320">
    <property type="entry name" value="WD40"/>
    <property type="match status" value="4"/>
</dbReference>
<dbReference type="PROSITE" id="PS50082">
    <property type="entry name" value="WD_REPEATS_2"/>
    <property type="match status" value="1"/>
</dbReference>
<keyword evidence="1 3" id="KW-0853">WD repeat</keyword>
<proteinExistence type="predicted"/>
<dbReference type="GO" id="GO:0032153">
    <property type="term" value="C:cell division site"/>
    <property type="evidence" value="ECO:0007669"/>
    <property type="project" value="TreeGrafter"/>
</dbReference>
<dbReference type="InterPro" id="IPR051362">
    <property type="entry name" value="WD_repeat_creC_regulators"/>
</dbReference>
<feature type="repeat" description="WD" evidence="3">
    <location>
        <begin position="165"/>
        <end position="196"/>
    </location>
</feature>
<dbReference type="STRING" id="1754190.A0A1Y2ENA3"/>
<evidence type="ECO:0000256" key="1">
    <source>
        <dbReference type="ARBA" id="ARBA00022574"/>
    </source>
</evidence>
<name>A0A1Y2ENA3_9FUNG</name>
<evidence type="ECO:0000256" key="3">
    <source>
        <dbReference type="PROSITE-ProRule" id="PRU00221"/>
    </source>
</evidence>
<evidence type="ECO:0000256" key="2">
    <source>
        <dbReference type="ARBA" id="ARBA00022737"/>
    </source>
</evidence>
<dbReference type="AlphaFoldDB" id="A0A1Y2ENA3"/>
<protein>
    <submittedName>
        <fullName evidence="4">WD40 repeat-like protein</fullName>
    </submittedName>
</protein>